<accession>A0ABD1TTA9</accession>
<dbReference type="EMBL" id="JBFOLJ010000008">
    <property type="protein sequence ID" value="KAL2515965.1"/>
    <property type="molecule type" value="Genomic_DNA"/>
</dbReference>
<evidence type="ECO:0000313" key="2">
    <source>
        <dbReference type="EMBL" id="KAL2515965.1"/>
    </source>
</evidence>
<sequence>MSENLKDSDFNPKRQRKKIPDITVNEEEEVPRKKSNQQQTRIHIAKTVSTLAEQVQILVEENKAKKGSAEGQAKNENGTEASAPAASHSHLRGEPHNSSCYHPTDPFKERERKPIRSANVFNRLGDKVDSYQMKSHLFEGRKVGSISKDHPYVPNYSYDNEGDGPTRSFELEDVDEDLPFSHEIQSTPVLEAL</sequence>
<gene>
    <name evidence="2" type="ORF">Fot_29936</name>
</gene>
<dbReference type="AlphaFoldDB" id="A0ABD1TTA9"/>
<keyword evidence="3" id="KW-1185">Reference proteome</keyword>
<proteinExistence type="predicted"/>
<protein>
    <submittedName>
        <fullName evidence="2">Uncharacterized protein</fullName>
    </submittedName>
</protein>
<evidence type="ECO:0000313" key="3">
    <source>
        <dbReference type="Proteomes" id="UP001604277"/>
    </source>
</evidence>
<organism evidence="2 3">
    <name type="scientific">Forsythia ovata</name>
    <dbReference type="NCBI Taxonomy" id="205694"/>
    <lineage>
        <taxon>Eukaryota</taxon>
        <taxon>Viridiplantae</taxon>
        <taxon>Streptophyta</taxon>
        <taxon>Embryophyta</taxon>
        <taxon>Tracheophyta</taxon>
        <taxon>Spermatophyta</taxon>
        <taxon>Magnoliopsida</taxon>
        <taxon>eudicotyledons</taxon>
        <taxon>Gunneridae</taxon>
        <taxon>Pentapetalae</taxon>
        <taxon>asterids</taxon>
        <taxon>lamiids</taxon>
        <taxon>Lamiales</taxon>
        <taxon>Oleaceae</taxon>
        <taxon>Forsythieae</taxon>
        <taxon>Forsythia</taxon>
    </lineage>
</organism>
<feature type="compositionally biased region" description="Basic and acidic residues" evidence="1">
    <location>
        <begin position="1"/>
        <end position="12"/>
    </location>
</feature>
<evidence type="ECO:0000256" key="1">
    <source>
        <dbReference type="SAM" id="MobiDB-lite"/>
    </source>
</evidence>
<name>A0ABD1TTA9_9LAMI</name>
<dbReference type="Proteomes" id="UP001604277">
    <property type="component" value="Unassembled WGS sequence"/>
</dbReference>
<feature type="region of interest" description="Disordered" evidence="1">
    <location>
        <begin position="1"/>
        <end position="41"/>
    </location>
</feature>
<feature type="compositionally biased region" description="Basic and acidic residues" evidence="1">
    <location>
        <begin position="105"/>
        <end position="114"/>
    </location>
</feature>
<feature type="region of interest" description="Disordered" evidence="1">
    <location>
        <begin position="63"/>
        <end position="114"/>
    </location>
</feature>
<feature type="region of interest" description="Disordered" evidence="1">
    <location>
        <begin position="145"/>
        <end position="169"/>
    </location>
</feature>
<reference evidence="3" key="1">
    <citation type="submission" date="2024-07" db="EMBL/GenBank/DDBJ databases">
        <title>Two chromosome-level genome assemblies of Korean endemic species Abeliophyllum distichum and Forsythia ovata (Oleaceae).</title>
        <authorList>
            <person name="Jang H."/>
        </authorList>
    </citation>
    <scope>NUCLEOTIDE SEQUENCE [LARGE SCALE GENOMIC DNA]</scope>
</reference>
<comment type="caution">
    <text evidence="2">The sequence shown here is derived from an EMBL/GenBank/DDBJ whole genome shotgun (WGS) entry which is preliminary data.</text>
</comment>